<dbReference type="Proteomes" id="UP001043456">
    <property type="component" value="Unassembled WGS sequence"/>
</dbReference>
<gene>
    <name evidence="1" type="ORF">Asppvi_000782</name>
</gene>
<proteinExistence type="predicted"/>
<sequence length="73" mass="8242">MDIPIEEQMPDDLLDYACGQIAALKTDSGREMDIQEAMTQVGLAPQIQSAIADPAFSDILWTRYLHFWVKDTI</sequence>
<keyword evidence="2" id="KW-1185">Reference proteome</keyword>
<accession>A0A9P3B1B4</accession>
<dbReference type="RefSeq" id="XP_043153023.1">
    <property type="nucleotide sequence ID" value="XM_043297088.1"/>
</dbReference>
<comment type="caution">
    <text evidence="1">The sequence shown here is derived from an EMBL/GenBank/DDBJ whole genome shotgun (WGS) entry which is preliminary data.</text>
</comment>
<evidence type="ECO:0000313" key="2">
    <source>
        <dbReference type="Proteomes" id="UP001043456"/>
    </source>
</evidence>
<organism evidence="1 2">
    <name type="scientific">Aspergillus pseudoviridinutans</name>
    <dbReference type="NCBI Taxonomy" id="1517512"/>
    <lineage>
        <taxon>Eukaryota</taxon>
        <taxon>Fungi</taxon>
        <taxon>Dikarya</taxon>
        <taxon>Ascomycota</taxon>
        <taxon>Pezizomycotina</taxon>
        <taxon>Eurotiomycetes</taxon>
        <taxon>Eurotiomycetidae</taxon>
        <taxon>Eurotiales</taxon>
        <taxon>Aspergillaceae</taxon>
        <taxon>Aspergillus</taxon>
        <taxon>Aspergillus subgen. Fumigati</taxon>
    </lineage>
</organism>
<dbReference type="OrthoDB" id="4505924at2759"/>
<dbReference type="EMBL" id="BHVY01000001">
    <property type="protein sequence ID" value="GIJ82276.1"/>
    <property type="molecule type" value="Genomic_DNA"/>
</dbReference>
<reference evidence="1 2" key="1">
    <citation type="submission" date="2018-10" db="EMBL/GenBank/DDBJ databases">
        <title>Pan-genome distribution and transcriptional activeness of fungal secondary metabolism genes in Aspergillus section Fumigati.</title>
        <authorList>
            <person name="Takahashi H."/>
            <person name="Umemura M."/>
            <person name="Ninomiya A."/>
            <person name="Kusuya Y."/>
            <person name="Urayama S."/>
            <person name="Shimizu M."/>
            <person name="Watanabe A."/>
            <person name="Kamei K."/>
            <person name="Yaguchi T."/>
            <person name="Hagiwara D."/>
        </authorList>
    </citation>
    <scope>NUCLEOTIDE SEQUENCE [LARGE SCALE GENOMIC DNA]</scope>
    <source>
        <strain evidence="1 2">IFM 55266</strain>
    </source>
</reference>
<evidence type="ECO:0000313" key="1">
    <source>
        <dbReference type="EMBL" id="GIJ82276.1"/>
    </source>
</evidence>
<dbReference type="GeneID" id="66999395"/>
<name>A0A9P3B1B4_9EURO</name>
<dbReference type="AlphaFoldDB" id="A0A9P3B1B4"/>
<protein>
    <submittedName>
        <fullName evidence="1">Uncharacterized protein</fullName>
    </submittedName>
</protein>